<name>A0ABU8J9X0_9GAMM</name>
<dbReference type="PIRSF" id="PIRSF003085">
    <property type="entry name" value="CMAS"/>
    <property type="match status" value="1"/>
</dbReference>
<comment type="caution">
    <text evidence="6">The sequence shown here is derived from an EMBL/GenBank/DDBJ whole genome shotgun (WGS) entry which is preliminary data.</text>
</comment>
<dbReference type="Proteomes" id="UP001381174">
    <property type="component" value="Unassembled WGS sequence"/>
</dbReference>
<dbReference type="CDD" id="cd02440">
    <property type="entry name" value="AdoMet_MTases"/>
    <property type="match status" value="1"/>
</dbReference>
<evidence type="ECO:0000313" key="7">
    <source>
        <dbReference type="Proteomes" id="UP001381174"/>
    </source>
</evidence>
<dbReference type="Pfam" id="PF02353">
    <property type="entry name" value="CMAS"/>
    <property type="match status" value="1"/>
</dbReference>
<dbReference type="GO" id="GO:0008825">
    <property type="term" value="F:cyclopropane-fatty-acyl-phospholipid synthase activity"/>
    <property type="evidence" value="ECO:0007669"/>
    <property type="project" value="UniProtKB-EC"/>
</dbReference>
<evidence type="ECO:0000256" key="5">
    <source>
        <dbReference type="ARBA" id="ARBA00023098"/>
    </source>
</evidence>
<sequence length="377" mass="42656">MRQPSLKQRAVDLLAQAGIRLGEKPPCDLCVHDERLYARVFAHGSLGLGEAYMDGWWDSDDLPGVFTRMLRAQLDEELKTLDTLIAHLKARFINLQRGQHAFEIGRAHYDLGNDLFQAMLGERLVYSCGYWAEADNLDDAQVAKLDLICRKLRLQPGQRVLDIGCGWGEALKYAAEKYGVEGVGITVSKEQAAYAQALCAGLPVEIRLQDYHELDEPFDAIMSIGMFEHVGPLNYRSYFEVARRCLRDDGPDGGGLFLLHCIGSNGAPARPDPWIEKYIFPNSVIPAMSQVAAALEGLFVVEDWHNFGADYDRTLTAWRANFDAAWPALAHRYDERFRRMWHYYLSASTAVFRSRRDQLWQLTLSPRGVPGGYRVPR</sequence>
<dbReference type="InterPro" id="IPR003333">
    <property type="entry name" value="CMAS"/>
</dbReference>
<keyword evidence="7" id="KW-1185">Reference proteome</keyword>
<evidence type="ECO:0000256" key="2">
    <source>
        <dbReference type="ARBA" id="ARBA00022603"/>
    </source>
</evidence>
<evidence type="ECO:0000256" key="1">
    <source>
        <dbReference type="ARBA" id="ARBA00010815"/>
    </source>
</evidence>
<dbReference type="Gene3D" id="3.40.50.150">
    <property type="entry name" value="Vaccinia Virus protein VP39"/>
    <property type="match status" value="1"/>
</dbReference>
<keyword evidence="2 6" id="KW-0489">Methyltransferase</keyword>
<evidence type="ECO:0000313" key="6">
    <source>
        <dbReference type="EMBL" id="MEI7036344.1"/>
    </source>
</evidence>
<comment type="similarity">
    <text evidence="1">Belongs to the CFA/CMAS family.</text>
</comment>
<dbReference type="EMBL" id="JBBBNY010000003">
    <property type="protein sequence ID" value="MEI7036344.1"/>
    <property type="molecule type" value="Genomic_DNA"/>
</dbReference>
<dbReference type="RefSeq" id="WP_336807233.1">
    <property type="nucleotide sequence ID" value="NZ_JBBBNY010000003.1"/>
</dbReference>
<evidence type="ECO:0000256" key="4">
    <source>
        <dbReference type="ARBA" id="ARBA00022691"/>
    </source>
</evidence>
<dbReference type="InterPro" id="IPR029063">
    <property type="entry name" value="SAM-dependent_MTases_sf"/>
</dbReference>
<proteinExistence type="inferred from homology"/>
<dbReference type="NCBIfam" id="NF008686">
    <property type="entry name" value="PRK11705.1"/>
    <property type="match status" value="1"/>
</dbReference>
<evidence type="ECO:0000256" key="3">
    <source>
        <dbReference type="ARBA" id="ARBA00022679"/>
    </source>
</evidence>
<gene>
    <name evidence="6" type="primary">cfa</name>
    <name evidence="6" type="ORF">WAT24_06200</name>
</gene>
<keyword evidence="5" id="KW-0443">Lipid metabolism</keyword>
<dbReference type="PANTHER" id="PTHR43667">
    <property type="entry name" value="CYCLOPROPANE-FATTY-ACYL-PHOSPHOLIPID SYNTHASE"/>
    <property type="match status" value="1"/>
</dbReference>
<dbReference type="InterPro" id="IPR050723">
    <property type="entry name" value="CFA/CMAS"/>
</dbReference>
<dbReference type="SUPFAM" id="SSF53335">
    <property type="entry name" value="S-adenosyl-L-methionine-dependent methyltransferases"/>
    <property type="match status" value="1"/>
</dbReference>
<dbReference type="EC" id="2.1.1.79" evidence="6"/>
<accession>A0ABU8J9X0</accession>
<dbReference type="GO" id="GO:0032259">
    <property type="term" value="P:methylation"/>
    <property type="evidence" value="ECO:0007669"/>
    <property type="project" value="UniProtKB-KW"/>
</dbReference>
<dbReference type="PANTHER" id="PTHR43667:SF1">
    <property type="entry name" value="CYCLOPROPANE-FATTY-ACYL-PHOSPHOLIPID SYNTHASE"/>
    <property type="match status" value="1"/>
</dbReference>
<organism evidence="6 7">
    <name type="scientific">Fulvimonas yonginensis</name>
    <dbReference type="NCBI Taxonomy" id="1495200"/>
    <lineage>
        <taxon>Bacteria</taxon>
        <taxon>Pseudomonadati</taxon>
        <taxon>Pseudomonadota</taxon>
        <taxon>Gammaproteobacteria</taxon>
        <taxon>Lysobacterales</taxon>
        <taxon>Rhodanobacteraceae</taxon>
        <taxon>Fulvimonas</taxon>
    </lineage>
</organism>
<keyword evidence="4" id="KW-0949">S-adenosyl-L-methionine</keyword>
<keyword evidence="3 6" id="KW-0808">Transferase</keyword>
<protein>
    <submittedName>
        <fullName evidence="6">Cyclopropane fatty acyl phospholipid synthase</fullName>
        <ecNumber evidence="6">2.1.1.79</ecNumber>
    </submittedName>
</protein>
<reference evidence="6 7" key="1">
    <citation type="journal article" date="2014" name="Int. J. Syst. Evol. Microbiol.">
        <title>Fulvimonas yonginensis sp. nov., isolated from greenhouse soil, and emended description of the genus Fulvimonas.</title>
        <authorList>
            <person name="Ahn J.H."/>
            <person name="Kim S.J."/>
            <person name="Weon H.Y."/>
            <person name="Hong S.B."/>
            <person name="Seok S.J."/>
            <person name="Kwon S.W."/>
        </authorList>
    </citation>
    <scope>NUCLEOTIDE SEQUENCE [LARGE SCALE GENOMIC DNA]</scope>
    <source>
        <strain evidence="6 7">KACC 16952</strain>
    </source>
</reference>